<evidence type="ECO:0000259" key="6">
    <source>
        <dbReference type="PROSITE" id="PS50977"/>
    </source>
</evidence>
<evidence type="ECO:0000313" key="8">
    <source>
        <dbReference type="Proteomes" id="UP000377595"/>
    </source>
</evidence>
<dbReference type="PROSITE" id="PS50977">
    <property type="entry name" value="HTH_TETR_2"/>
    <property type="match status" value="2"/>
</dbReference>
<evidence type="ECO:0000256" key="5">
    <source>
        <dbReference type="PROSITE-ProRule" id="PRU00335"/>
    </source>
</evidence>
<dbReference type="Gene3D" id="1.10.357.10">
    <property type="entry name" value="Tetracycline Repressor, domain 2"/>
    <property type="match status" value="2"/>
</dbReference>
<protein>
    <recommendedName>
        <fullName evidence="6">HTH tetR-type domain-containing protein</fullName>
    </recommendedName>
</protein>
<feature type="DNA-binding region" description="H-T-H motif" evidence="5">
    <location>
        <begin position="37"/>
        <end position="56"/>
    </location>
</feature>
<dbReference type="FunFam" id="1.10.10.60:FF:000141">
    <property type="entry name" value="TetR family transcriptional regulator"/>
    <property type="match status" value="1"/>
</dbReference>
<dbReference type="Gene3D" id="1.10.10.60">
    <property type="entry name" value="Homeodomain-like"/>
    <property type="match status" value="2"/>
</dbReference>
<dbReference type="PANTHER" id="PTHR30055">
    <property type="entry name" value="HTH-TYPE TRANSCRIPTIONAL REGULATOR RUTR"/>
    <property type="match status" value="1"/>
</dbReference>
<evidence type="ECO:0000256" key="3">
    <source>
        <dbReference type="ARBA" id="ARBA00023125"/>
    </source>
</evidence>
<dbReference type="Pfam" id="PF17932">
    <property type="entry name" value="TetR_C_24"/>
    <property type="match status" value="2"/>
</dbReference>
<dbReference type="SUPFAM" id="SSF48498">
    <property type="entry name" value="Tetracyclin repressor-like, C-terminal domain"/>
    <property type="match status" value="2"/>
</dbReference>
<evidence type="ECO:0000256" key="2">
    <source>
        <dbReference type="ARBA" id="ARBA00023015"/>
    </source>
</evidence>
<feature type="domain" description="HTH tetR-type" evidence="6">
    <location>
        <begin position="14"/>
        <end position="74"/>
    </location>
</feature>
<dbReference type="GO" id="GO:0000976">
    <property type="term" value="F:transcription cis-regulatory region binding"/>
    <property type="evidence" value="ECO:0007669"/>
    <property type="project" value="TreeGrafter"/>
</dbReference>
<reference evidence="7 8" key="1">
    <citation type="submission" date="2019-10" db="EMBL/GenBank/DDBJ databases">
        <title>Whole genome shotgun sequence of Acrocarpospora pleiomorpha NBRC 16267.</title>
        <authorList>
            <person name="Ichikawa N."/>
            <person name="Kimura A."/>
            <person name="Kitahashi Y."/>
            <person name="Komaki H."/>
            <person name="Oguchi A."/>
        </authorList>
    </citation>
    <scope>NUCLEOTIDE SEQUENCE [LARGE SCALE GENOMIC DNA]</scope>
    <source>
        <strain evidence="7 8">NBRC 16267</strain>
    </source>
</reference>
<keyword evidence="4" id="KW-0804">Transcription</keyword>
<dbReference type="InterPro" id="IPR023772">
    <property type="entry name" value="DNA-bd_HTH_TetR-type_CS"/>
</dbReference>
<name>A0A5M3X6K8_9ACTN</name>
<gene>
    <name evidence="7" type="ORF">Aple_002220</name>
</gene>
<dbReference type="Pfam" id="PF00440">
    <property type="entry name" value="TetR_N"/>
    <property type="match status" value="2"/>
</dbReference>
<keyword evidence="3 5" id="KW-0238">DNA-binding</keyword>
<dbReference type="InterPro" id="IPR036271">
    <property type="entry name" value="Tet_transcr_reg_TetR-rel_C_sf"/>
</dbReference>
<evidence type="ECO:0000313" key="7">
    <source>
        <dbReference type="EMBL" id="GES17327.1"/>
    </source>
</evidence>
<dbReference type="InterPro" id="IPR001647">
    <property type="entry name" value="HTH_TetR"/>
</dbReference>
<dbReference type="PANTHER" id="PTHR30055:SF175">
    <property type="entry name" value="HTH-TYPE TRANSCRIPTIONAL REPRESSOR KSTR2"/>
    <property type="match status" value="1"/>
</dbReference>
<proteinExistence type="predicted"/>
<dbReference type="GO" id="GO:0003700">
    <property type="term" value="F:DNA-binding transcription factor activity"/>
    <property type="evidence" value="ECO:0007669"/>
    <property type="project" value="TreeGrafter"/>
</dbReference>
<dbReference type="EMBL" id="BLAF01000004">
    <property type="protein sequence ID" value="GES17327.1"/>
    <property type="molecule type" value="Genomic_DNA"/>
</dbReference>
<keyword evidence="8" id="KW-1185">Reference proteome</keyword>
<evidence type="ECO:0000256" key="4">
    <source>
        <dbReference type="ARBA" id="ARBA00023163"/>
    </source>
</evidence>
<organism evidence="7 8">
    <name type="scientific">Acrocarpospora pleiomorpha</name>
    <dbReference type="NCBI Taxonomy" id="90975"/>
    <lineage>
        <taxon>Bacteria</taxon>
        <taxon>Bacillati</taxon>
        <taxon>Actinomycetota</taxon>
        <taxon>Actinomycetes</taxon>
        <taxon>Streptosporangiales</taxon>
        <taxon>Streptosporangiaceae</taxon>
        <taxon>Acrocarpospora</taxon>
    </lineage>
</organism>
<dbReference type="PROSITE" id="PS01081">
    <property type="entry name" value="HTH_TETR_1"/>
    <property type="match status" value="1"/>
</dbReference>
<dbReference type="RefSeq" id="WP_170321216.1">
    <property type="nucleotide sequence ID" value="NZ_BAAAHM010000001.1"/>
</dbReference>
<comment type="caution">
    <text evidence="7">The sequence shown here is derived from an EMBL/GenBank/DDBJ whole genome shotgun (WGS) entry which is preliminary data.</text>
</comment>
<dbReference type="Proteomes" id="UP000377595">
    <property type="component" value="Unassembled WGS sequence"/>
</dbReference>
<dbReference type="SUPFAM" id="SSF46689">
    <property type="entry name" value="Homeodomain-like"/>
    <property type="match status" value="2"/>
</dbReference>
<feature type="domain" description="HTH tetR-type" evidence="6">
    <location>
        <begin position="218"/>
        <end position="278"/>
    </location>
</feature>
<dbReference type="InterPro" id="IPR050109">
    <property type="entry name" value="HTH-type_TetR-like_transc_reg"/>
</dbReference>
<keyword evidence="1" id="KW-0678">Repressor</keyword>
<evidence type="ECO:0000256" key="1">
    <source>
        <dbReference type="ARBA" id="ARBA00022491"/>
    </source>
</evidence>
<dbReference type="InterPro" id="IPR009057">
    <property type="entry name" value="Homeodomain-like_sf"/>
</dbReference>
<dbReference type="GO" id="GO:0045892">
    <property type="term" value="P:negative regulation of DNA-templated transcription"/>
    <property type="evidence" value="ECO:0007669"/>
    <property type="project" value="UniProtKB-ARBA"/>
</dbReference>
<dbReference type="PRINTS" id="PR00455">
    <property type="entry name" value="HTHTETR"/>
</dbReference>
<dbReference type="InterPro" id="IPR041490">
    <property type="entry name" value="KstR2_TetR_C"/>
</dbReference>
<feature type="DNA-binding region" description="H-T-H motif" evidence="5">
    <location>
        <begin position="241"/>
        <end position="260"/>
    </location>
</feature>
<keyword evidence="2" id="KW-0805">Transcription regulation</keyword>
<dbReference type="AlphaFoldDB" id="A0A5M3X6K8"/>
<accession>A0A5M3X6K8</accession>
<sequence length="409" mass="45744">MTVTRRSANRKPAEERRQQILECATELFALQGFDSTTMDDIARAADITKRTLYRFVASKEELLFELHDSFTVRQLFPQTADDGDPVEMLVAFIARHVQMVAEHPTAIGVFFGERKHLSEKNARLIERRRDDYESAGVSIIRMGIDQGEFVDVNARVVAQAMLGAMTEMHRWYRPDGPLPVPRIAELTTDLFLRGAAADRGLALPAAPASPDVKTSTVNSGRQKVVEAATKSFARAGYHASSIRDLADAAEITKGAVMYHAHYKHDLLEEIHRETYKDSIAQLQSALRRVSTDPVTMLVALIRSHTEFVAARRDAIAVINENMRYLEPTAHRSIDKLNVRWVGIFRDVIEAGIDSGQLRPLDAGLMTRTLIGMFNSAARWYNPAGRLSPADLADIFARLFMLGLLPSERT</sequence>